<dbReference type="Proteomes" id="UP000824782">
    <property type="component" value="Unassembled WGS sequence"/>
</dbReference>
<feature type="region of interest" description="Disordered" evidence="1">
    <location>
        <begin position="44"/>
        <end position="71"/>
    </location>
</feature>
<gene>
    <name evidence="2" type="ORF">GDO81_014245</name>
</gene>
<name>A0AAV7B934_ENGPU</name>
<evidence type="ECO:0000313" key="2">
    <source>
        <dbReference type="EMBL" id="KAG8569056.1"/>
    </source>
</evidence>
<feature type="compositionally biased region" description="Basic and acidic residues" evidence="1">
    <location>
        <begin position="50"/>
        <end position="71"/>
    </location>
</feature>
<comment type="caution">
    <text evidence="2">The sequence shown here is derived from an EMBL/GenBank/DDBJ whole genome shotgun (WGS) entry which is preliminary data.</text>
</comment>
<accession>A0AAV7B934</accession>
<protein>
    <submittedName>
        <fullName evidence="2">Uncharacterized protein</fullName>
    </submittedName>
</protein>
<proteinExistence type="predicted"/>
<evidence type="ECO:0000256" key="1">
    <source>
        <dbReference type="SAM" id="MobiDB-lite"/>
    </source>
</evidence>
<evidence type="ECO:0000313" key="3">
    <source>
        <dbReference type="Proteomes" id="UP000824782"/>
    </source>
</evidence>
<organism evidence="2 3">
    <name type="scientific">Engystomops pustulosus</name>
    <name type="common">Tungara frog</name>
    <name type="synonym">Physalaemus pustulosus</name>
    <dbReference type="NCBI Taxonomy" id="76066"/>
    <lineage>
        <taxon>Eukaryota</taxon>
        <taxon>Metazoa</taxon>
        <taxon>Chordata</taxon>
        <taxon>Craniata</taxon>
        <taxon>Vertebrata</taxon>
        <taxon>Euteleostomi</taxon>
        <taxon>Amphibia</taxon>
        <taxon>Batrachia</taxon>
        <taxon>Anura</taxon>
        <taxon>Neobatrachia</taxon>
        <taxon>Hyloidea</taxon>
        <taxon>Leptodactylidae</taxon>
        <taxon>Leiuperinae</taxon>
        <taxon>Engystomops</taxon>
    </lineage>
</organism>
<sequence length="132" mass="15819">MYSVAQESTLTGDRAKERRILSGCSNQWIKFKLASHRNRQLHTRSSTCCEKQRERKRERERVAAQRRGQRWEHLHPNTSSSSVFTRQWIWEAFHRSTVGSLYFHHFECFFYNISAPSAPFMMFSTTCLHRYL</sequence>
<dbReference type="EMBL" id="WNYA01000006">
    <property type="protein sequence ID" value="KAG8569056.1"/>
    <property type="molecule type" value="Genomic_DNA"/>
</dbReference>
<dbReference type="AlphaFoldDB" id="A0AAV7B934"/>
<keyword evidence="3" id="KW-1185">Reference proteome</keyword>
<reference evidence="2" key="1">
    <citation type="thesis" date="2020" institute="ProQuest LLC" country="789 East Eisenhower Parkway, Ann Arbor, MI, USA">
        <title>Comparative Genomics and Chromosome Evolution.</title>
        <authorList>
            <person name="Mudd A.B."/>
        </authorList>
    </citation>
    <scope>NUCLEOTIDE SEQUENCE</scope>
    <source>
        <strain evidence="2">237g6f4</strain>
        <tissue evidence="2">Blood</tissue>
    </source>
</reference>